<organism evidence="10 11">
    <name type="scientific">Novosphingobium aquae</name>
    <dbReference type="NCBI Taxonomy" id="3133435"/>
    <lineage>
        <taxon>Bacteria</taxon>
        <taxon>Pseudomonadati</taxon>
        <taxon>Pseudomonadota</taxon>
        <taxon>Alphaproteobacteria</taxon>
        <taxon>Sphingomonadales</taxon>
        <taxon>Sphingomonadaceae</taxon>
        <taxon>Novosphingobium</taxon>
    </lineage>
</organism>
<dbReference type="PANTHER" id="PTHR23517">
    <property type="entry name" value="RESISTANCE PROTEIN MDTM, PUTATIVE-RELATED-RELATED"/>
    <property type="match status" value="1"/>
</dbReference>
<feature type="transmembrane region" description="Helical" evidence="9">
    <location>
        <begin position="293"/>
        <end position="315"/>
    </location>
</feature>
<feature type="transmembrane region" description="Helical" evidence="9">
    <location>
        <begin position="327"/>
        <end position="347"/>
    </location>
</feature>
<sequence length="474" mass="51270">MTEVASIAATKDVWGQPRGLWVLAGTEFWDRISFHGMQAMLVLYMTGDLLVNPDRVANIIGFSAYRGMIEGMTGPLSHIALATQTFGLYLAFVTGLPLVGGWIGDKFTGRRIAVGLGAGLMTAGHFCLAFDATFLIALILLMTGAGMLRGNLSPQIKSLYADGDPRETNAFQYYYLSVNLGAFVAPIVSGAVAAVWGWHMGFGVAGFGMLIGLIIYLAGSTFLPAERARAMHGEPLAKRKLTPVERRRIWGLFLLWPVPLAFWTAQAQVWNVYNVWLRDHVDMTVGSFNVPVPWMQSLDGLAPAVFIPLALWIWMRQAKAGTEPDEFTKAGMGMLIFAASVALLGVGPSLAGSDGRAPIYLPVLFHVFSNFGAVFVAPVILAIFATRAPEQWRGTLVGINSLAISGGSLLSGRMGSLYEQMTPSGFWLVNAAICGGGGLYILLTRRFYARMLDHKNAEDSMPLPPKQEATVVAD</sequence>
<keyword evidence="2 8" id="KW-0813">Transport</keyword>
<evidence type="ECO:0000256" key="3">
    <source>
        <dbReference type="ARBA" id="ARBA00022475"/>
    </source>
</evidence>
<reference evidence="10 11" key="1">
    <citation type="submission" date="2024-03" db="EMBL/GenBank/DDBJ databases">
        <authorList>
            <person name="Jo J.-H."/>
        </authorList>
    </citation>
    <scope>NUCLEOTIDE SEQUENCE [LARGE SCALE GENOMIC DNA]</scope>
    <source>
        <strain evidence="10 11">AS3R-12</strain>
    </source>
</reference>
<dbReference type="RefSeq" id="WP_339969342.1">
    <property type="nucleotide sequence ID" value="NZ_JBBHJY010000010.1"/>
</dbReference>
<keyword evidence="5" id="KW-0571">Peptide transport</keyword>
<dbReference type="SUPFAM" id="SSF103473">
    <property type="entry name" value="MFS general substrate transporter"/>
    <property type="match status" value="1"/>
</dbReference>
<evidence type="ECO:0000256" key="7">
    <source>
        <dbReference type="ARBA" id="ARBA00023136"/>
    </source>
</evidence>
<dbReference type="EMBL" id="JBBHJY010000010">
    <property type="protein sequence ID" value="MEJ6011786.1"/>
    <property type="molecule type" value="Genomic_DNA"/>
</dbReference>
<dbReference type="PROSITE" id="PS01023">
    <property type="entry name" value="PTR2_2"/>
    <property type="match status" value="1"/>
</dbReference>
<dbReference type="InterPro" id="IPR050171">
    <property type="entry name" value="MFS_Transporters"/>
</dbReference>
<evidence type="ECO:0000256" key="9">
    <source>
        <dbReference type="SAM" id="Phobius"/>
    </source>
</evidence>
<evidence type="ECO:0000256" key="8">
    <source>
        <dbReference type="RuleBase" id="RU003755"/>
    </source>
</evidence>
<feature type="transmembrane region" description="Helical" evidence="9">
    <location>
        <begin position="249"/>
        <end position="273"/>
    </location>
</feature>
<feature type="transmembrane region" description="Helical" evidence="9">
    <location>
        <begin position="173"/>
        <end position="196"/>
    </location>
</feature>
<protein>
    <submittedName>
        <fullName evidence="10">Peptide MFS transporter</fullName>
    </submittedName>
</protein>
<keyword evidence="3" id="KW-1003">Cell membrane</keyword>
<keyword evidence="6 9" id="KW-1133">Transmembrane helix</keyword>
<evidence type="ECO:0000313" key="11">
    <source>
        <dbReference type="Proteomes" id="UP001379235"/>
    </source>
</evidence>
<dbReference type="Gene3D" id="1.20.1250.20">
    <property type="entry name" value="MFS general substrate transporter like domains"/>
    <property type="match status" value="2"/>
</dbReference>
<evidence type="ECO:0000256" key="5">
    <source>
        <dbReference type="ARBA" id="ARBA00022856"/>
    </source>
</evidence>
<dbReference type="InterPro" id="IPR000109">
    <property type="entry name" value="POT_fam"/>
</dbReference>
<feature type="transmembrane region" description="Helical" evidence="9">
    <location>
        <begin position="396"/>
        <end position="418"/>
    </location>
</feature>
<comment type="subcellular location">
    <subcellularLocation>
        <location evidence="1">Cell membrane</location>
        <topology evidence="1">Multi-pass membrane protein</topology>
    </subcellularLocation>
    <subcellularLocation>
        <location evidence="8">Membrane</location>
        <topology evidence="8">Multi-pass membrane protein</topology>
    </subcellularLocation>
</comment>
<evidence type="ECO:0000256" key="4">
    <source>
        <dbReference type="ARBA" id="ARBA00022692"/>
    </source>
</evidence>
<keyword evidence="4 8" id="KW-0812">Transmembrane</keyword>
<keyword evidence="11" id="KW-1185">Reference proteome</keyword>
<keyword evidence="7 9" id="KW-0472">Membrane</keyword>
<dbReference type="Pfam" id="PF00854">
    <property type="entry name" value="PTR2"/>
    <property type="match status" value="2"/>
</dbReference>
<feature type="transmembrane region" description="Helical" evidence="9">
    <location>
        <begin position="123"/>
        <end position="148"/>
    </location>
</feature>
<proteinExistence type="inferred from homology"/>
<feature type="transmembrane region" description="Helical" evidence="9">
    <location>
        <begin position="202"/>
        <end position="223"/>
    </location>
</feature>
<evidence type="ECO:0000256" key="2">
    <source>
        <dbReference type="ARBA" id="ARBA00022448"/>
    </source>
</evidence>
<comment type="caution">
    <text evidence="10">The sequence shown here is derived from an EMBL/GenBank/DDBJ whole genome shotgun (WGS) entry which is preliminary data.</text>
</comment>
<accession>A0ABU8SCV0</accession>
<feature type="transmembrane region" description="Helical" evidence="9">
    <location>
        <begin position="359"/>
        <end position="384"/>
    </location>
</feature>
<dbReference type="CDD" id="cd17346">
    <property type="entry name" value="MFS_DtpA_like"/>
    <property type="match status" value="1"/>
</dbReference>
<name>A0ABU8SCV0_9SPHN</name>
<gene>
    <name evidence="10" type="ORF">WG900_17890</name>
</gene>
<evidence type="ECO:0000313" key="10">
    <source>
        <dbReference type="EMBL" id="MEJ6011786.1"/>
    </source>
</evidence>
<feature type="transmembrane region" description="Helical" evidence="9">
    <location>
        <begin position="86"/>
        <end position="103"/>
    </location>
</feature>
<dbReference type="PANTHER" id="PTHR23517:SF15">
    <property type="entry name" value="PROTON-DEPENDENT OLIGOPEPTIDE FAMILY TRANSPORT PROTEIN"/>
    <property type="match status" value="1"/>
</dbReference>
<evidence type="ECO:0000256" key="6">
    <source>
        <dbReference type="ARBA" id="ARBA00022989"/>
    </source>
</evidence>
<feature type="transmembrane region" description="Helical" evidence="9">
    <location>
        <begin position="424"/>
        <end position="443"/>
    </location>
</feature>
<dbReference type="InterPro" id="IPR005279">
    <property type="entry name" value="Dipep/tripep_permease"/>
</dbReference>
<dbReference type="InterPro" id="IPR018456">
    <property type="entry name" value="PTR2_symporter_CS"/>
</dbReference>
<dbReference type="Proteomes" id="UP001379235">
    <property type="component" value="Unassembled WGS sequence"/>
</dbReference>
<dbReference type="InterPro" id="IPR036259">
    <property type="entry name" value="MFS_trans_sf"/>
</dbReference>
<evidence type="ECO:0000256" key="1">
    <source>
        <dbReference type="ARBA" id="ARBA00004651"/>
    </source>
</evidence>
<comment type="similarity">
    <text evidence="8">Belongs to the major facilitator superfamily. Proton-dependent oligopeptide transporter (POT/PTR) (TC 2.A.17) family.</text>
</comment>
<keyword evidence="5" id="KW-0653">Protein transport</keyword>